<protein>
    <submittedName>
        <fullName evidence="1">Uncharacterized protein</fullName>
    </submittedName>
</protein>
<dbReference type="EMBL" id="JASVDS010000008">
    <property type="protein sequence ID" value="MDL5034305.1"/>
    <property type="molecule type" value="Genomic_DNA"/>
</dbReference>
<name>A0ABT7LRF0_9BURK</name>
<evidence type="ECO:0000313" key="2">
    <source>
        <dbReference type="Proteomes" id="UP001238603"/>
    </source>
</evidence>
<dbReference type="RefSeq" id="WP_285984381.1">
    <property type="nucleotide sequence ID" value="NZ_JASVDS010000008.1"/>
</dbReference>
<dbReference type="Proteomes" id="UP001238603">
    <property type="component" value="Unassembled WGS sequence"/>
</dbReference>
<gene>
    <name evidence="1" type="ORF">QRD43_20555</name>
</gene>
<organism evidence="1 2">
    <name type="scientific">Roseateles subflavus</name>
    <dbReference type="NCBI Taxonomy" id="3053353"/>
    <lineage>
        <taxon>Bacteria</taxon>
        <taxon>Pseudomonadati</taxon>
        <taxon>Pseudomonadota</taxon>
        <taxon>Betaproteobacteria</taxon>
        <taxon>Burkholderiales</taxon>
        <taxon>Sphaerotilaceae</taxon>
        <taxon>Roseateles</taxon>
    </lineage>
</organism>
<reference evidence="1 2" key="1">
    <citation type="submission" date="2023-06" db="EMBL/GenBank/DDBJ databases">
        <title>Pelomonas sp. APW6 16S ribosomal RNA gene genome sequencing and assembly.</title>
        <authorList>
            <person name="Woo H."/>
        </authorList>
    </citation>
    <scope>NUCLEOTIDE SEQUENCE [LARGE SCALE GENOMIC DNA]</scope>
    <source>
        <strain evidence="1 2">APW6</strain>
    </source>
</reference>
<keyword evidence="2" id="KW-1185">Reference proteome</keyword>
<evidence type="ECO:0000313" key="1">
    <source>
        <dbReference type="EMBL" id="MDL5034305.1"/>
    </source>
</evidence>
<accession>A0ABT7LRF0</accession>
<sequence>MATKSSASKSQDLSSAQRLLTEVFGYYKHQATPFEATLWNRLIDEFGDPPIERFLSQHVQRSCFAPRVNDAMAVLNPGAGDSMSAMLTLHQAIARVGPYGVPDFSADPAIAAAVADLGGWVVVNTQMPEASDRFAWDAFYKRFDVAYRGACGRLAFQSAAVPRLRGLHDVGSSVLALQSMSGADSPVDASLVEGAPR</sequence>
<proteinExistence type="predicted"/>
<comment type="caution">
    <text evidence="1">The sequence shown here is derived from an EMBL/GenBank/DDBJ whole genome shotgun (WGS) entry which is preliminary data.</text>
</comment>